<dbReference type="EMBL" id="BMAT01002775">
    <property type="protein sequence ID" value="GFS13851.1"/>
    <property type="molecule type" value="Genomic_DNA"/>
</dbReference>
<feature type="transmembrane region" description="Helical" evidence="2">
    <location>
        <begin position="184"/>
        <end position="207"/>
    </location>
</feature>
<feature type="transmembrane region" description="Helical" evidence="2">
    <location>
        <begin position="443"/>
        <end position="462"/>
    </location>
</feature>
<keyword evidence="2" id="KW-1133">Transmembrane helix</keyword>
<dbReference type="InterPro" id="IPR050327">
    <property type="entry name" value="Proton-linked_MCT"/>
</dbReference>
<dbReference type="InterPro" id="IPR011701">
    <property type="entry name" value="MFS"/>
</dbReference>
<feature type="transmembrane region" description="Helical" evidence="2">
    <location>
        <begin position="288"/>
        <end position="304"/>
    </location>
</feature>
<comment type="caution">
    <text evidence="3">The sequence shown here is derived from an EMBL/GenBank/DDBJ whole genome shotgun (WGS) entry which is preliminary data.</text>
</comment>
<gene>
    <name evidence="3" type="ORF">ElyMa_001407400</name>
</gene>
<dbReference type="Gene3D" id="1.20.1250.20">
    <property type="entry name" value="MFS general substrate transporter like domains"/>
    <property type="match status" value="2"/>
</dbReference>
<protein>
    <submittedName>
        <fullName evidence="3">Monocarboxylate transporter 10</fullName>
    </submittedName>
</protein>
<feature type="transmembrane region" description="Helical" evidence="2">
    <location>
        <begin position="219"/>
        <end position="237"/>
    </location>
</feature>
<feature type="transmembrane region" description="Helical" evidence="2">
    <location>
        <begin position="352"/>
        <end position="372"/>
    </location>
</feature>
<dbReference type="InterPro" id="IPR036259">
    <property type="entry name" value="MFS_trans_sf"/>
</dbReference>
<keyword evidence="2" id="KW-0812">Transmembrane</keyword>
<feature type="compositionally biased region" description="Basic and acidic residues" evidence="1">
    <location>
        <begin position="581"/>
        <end position="593"/>
    </location>
</feature>
<dbReference type="Proteomes" id="UP000762676">
    <property type="component" value="Unassembled WGS sequence"/>
</dbReference>
<proteinExistence type="predicted"/>
<feature type="transmembrane region" description="Helical" evidence="2">
    <location>
        <begin position="413"/>
        <end position="431"/>
    </location>
</feature>
<keyword evidence="2" id="KW-0472">Membrane</keyword>
<evidence type="ECO:0000256" key="1">
    <source>
        <dbReference type="SAM" id="MobiDB-lite"/>
    </source>
</evidence>
<evidence type="ECO:0000256" key="2">
    <source>
        <dbReference type="SAM" id="Phobius"/>
    </source>
</evidence>
<feature type="transmembrane region" description="Helical" evidence="2">
    <location>
        <begin position="324"/>
        <end position="340"/>
    </location>
</feature>
<dbReference type="PANTHER" id="PTHR11360:SF251">
    <property type="entry name" value="MAJOR FACILITATOR SUPERFAMILY (MFS) PROFILE DOMAIN-CONTAINING PROTEIN"/>
    <property type="match status" value="1"/>
</dbReference>
<feature type="transmembrane region" description="Helical" evidence="2">
    <location>
        <begin position="102"/>
        <end position="122"/>
    </location>
</feature>
<evidence type="ECO:0000313" key="3">
    <source>
        <dbReference type="EMBL" id="GFS13851.1"/>
    </source>
</evidence>
<evidence type="ECO:0000313" key="4">
    <source>
        <dbReference type="Proteomes" id="UP000762676"/>
    </source>
</evidence>
<dbReference type="AlphaFoldDB" id="A0AAV4IZ60"/>
<keyword evidence="4" id="KW-1185">Reference proteome</keyword>
<reference evidence="3 4" key="1">
    <citation type="journal article" date="2021" name="Elife">
        <title>Chloroplast acquisition without the gene transfer in kleptoplastic sea slugs, Plakobranchus ocellatus.</title>
        <authorList>
            <person name="Maeda T."/>
            <person name="Takahashi S."/>
            <person name="Yoshida T."/>
            <person name="Shimamura S."/>
            <person name="Takaki Y."/>
            <person name="Nagai Y."/>
            <person name="Toyoda A."/>
            <person name="Suzuki Y."/>
            <person name="Arimoto A."/>
            <person name="Ishii H."/>
            <person name="Satoh N."/>
            <person name="Nishiyama T."/>
            <person name="Hasebe M."/>
            <person name="Maruyama T."/>
            <person name="Minagawa J."/>
            <person name="Obokata J."/>
            <person name="Shigenobu S."/>
        </authorList>
    </citation>
    <scope>NUCLEOTIDE SEQUENCE [LARGE SCALE GENOMIC DNA]</scope>
</reference>
<accession>A0AAV4IZ60</accession>
<feature type="transmembrane region" description="Helical" evidence="2">
    <location>
        <begin position="154"/>
        <end position="177"/>
    </location>
</feature>
<dbReference type="GO" id="GO:0022857">
    <property type="term" value="F:transmembrane transporter activity"/>
    <property type="evidence" value="ECO:0007669"/>
    <property type="project" value="InterPro"/>
</dbReference>
<dbReference type="SUPFAM" id="SSF103473">
    <property type="entry name" value="MFS general substrate transporter"/>
    <property type="match status" value="1"/>
</dbReference>
<feature type="transmembrane region" description="Helical" evidence="2">
    <location>
        <begin position="129"/>
        <end position="148"/>
    </location>
</feature>
<dbReference type="Pfam" id="PF07690">
    <property type="entry name" value="MFS_1"/>
    <property type="match status" value="1"/>
</dbReference>
<feature type="region of interest" description="Disordered" evidence="1">
    <location>
        <begin position="546"/>
        <end position="622"/>
    </location>
</feature>
<feature type="transmembrane region" description="Helical" evidence="2">
    <location>
        <begin position="55"/>
        <end position="82"/>
    </location>
</feature>
<organism evidence="3 4">
    <name type="scientific">Elysia marginata</name>
    <dbReference type="NCBI Taxonomy" id="1093978"/>
    <lineage>
        <taxon>Eukaryota</taxon>
        <taxon>Metazoa</taxon>
        <taxon>Spiralia</taxon>
        <taxon>Lophotrochozoa</taxon>
        <taxon>Mollusca</taxon>
        <taxon>Gastropoda</taxon>
        <taxon>Heterobranchia</taxon>
        <taxon>Euthyneura</taxon>
        <taxon>Panpulmonata</taxon>
        <taxon>Sacoglossa</taxon>
        <taxon>Placobranchoidea</taxon>
        <taxon>Plakobranchidae</taxon>
        <taxon>Elysia</taxon>
    </lineage>
</organism>
<dbReference type="PANTHER" id="PTHR11360">
    <property type="entry name" value="MONOCARBOXYLATE TRANSPORTER"/>
    <property type="match status" value="1"/>
</dbReference>
<feature type="region of interest" description="Disordered" evidence="1">
    <location>
        <begin position="1"/>
        <end position="26"/>
    </location>
</feature>
<feature type="transmembrane region" description="Helical" evidence="2">
    <location>
        <begin position="378"/>
        <end position="401"/>
    </location>
</feature>
<sequence>MAETKPKATSNLLEVPSPGGAPRVTANGVDKNGTVAGISLSRVSMRQYSPQPDGGWGWMVCLTSMTTNGIVFGLINCFGILYVALRDKYAKDDPNISFKTAWVGSVNTGVTFFMCMISSVLSDRIGIRITGFCGGVLALIGILSSAFVEDLMLLYLTYGVFMGFGFALVYTNSLVIVGHYFRKYMGIVNGLVTFGSSVVTISLTFAMPAMLKYLSIRETFFVLSGLVSLLVICPLTWKPIFLTGPAATGASQAALSTMSMEVIQSQCADCCRFTKKFLNVRIWRNKGYVVWALSIGFSLFGYFVPFVHLPKYVNDKFPDEDGKFLVMCLAITSGLARIVMGKVADFKWVNRIRLQQLAFFLLGASTLCLPWSPTFAGLIALCLIMGICDGAFICLLGPIAFDIVGEKGASQALGFLFGIFSIPMTVGPPVAGMLYDHFGTYKIALHLAGIPPIIGAALMFFIPKTKPNVPAVLSIQEFAAVSCHDIYHSRLEVDITAPPPPPASSTAAAQSELVTIEDMSELYLLSNPDTGIDDQHIGDEDPEALQSAQNGQKINEGRKESVTFKDAVADENTEANSSVGKNEEGDGKEVHDEDYIEDDDEKLQFLPNNGAGDSNVVGEVDV</sequence>
<name>A0AAV4IZ60_9GAST</name>